<dbReference type="EMBL" id="EU643474">
    <property type="protein sequence ID" value="ACD54592.1"/>
    <property type="molecule type" value="Genomic_DNA"/>
</dbReference>
<feature type="domain" description="Mutator-like transposase" evidence="1">
    <location>
        <begin position="167"/>
        <end position="440"/>
    </location>
</feature>
<evidence type="ECO:0000313" key="2">
    <source>
        <dbReference type="EMBL" id="ACD54592.1"/>
    </source>
</evidence>
<organism evidence="2">
    <name type="scientific">Adineta vaga</name>
    <name type="common">Rotifer</name>
    <name type="synonym">Callidina vaga</name>
    <dbReference type="NCBI Taxonomy" id="104782"/>
    <lineage>
        <taxon>Eukaryota</taxon>
        <taxon>Metazoa</taxon>
        <taxon>Spiralia</taxon>
        <taxon>Gnathifera</taxon>
        <taxon>Rotifera</taxon>
        <taxon>Eurotatoria</taxon>
        <taxon>Bdelloidea</taxon>
        <taxon>Adinetida</taxon>
        <taxon>Adinetidae</taxon>
        <taxon>Adineta</taxon>
    </lineage>
</organism>
<sequence length="615" mass="70015">MPHDSVLKKERKIRLVENKSASCKNVTSVAKKTSQLQNELISNKDQSTNEYFTYKKRPFAGASAGKLSSYLEQNADIVEDVKENDYYQIIHNSFLLELMKQSICISCKSIWNGLYCSLIFTCDCRNEIKINTSKQCPKTSRRDINIRSAIGKLILDSLITYKFIQYLGANLVGFGHQGLAKFCGALNVPPPVDEDHFSRIITHILPVFESHKLHSMKNAVADACRESNERRLTVSGDGTWQKRGFSSNHGVVDIMSVGPNAKVLDLERLSKTCSVCIGALSMKDLDPVKYREIKKNHQCEKNHSGSSSSMEAEGIYRIFSRSEAIYNVQYTNYIGDGDSKVFSKLINSPPYKDVSIRKTEDINHFSKKMHHRLQKAAEDLKKTKIDGKLGIEMMINFKYYYRQAIVRNKTNLDEMIRSVWAIWKHKASTNEEPHHEWCSIKYCGYLKCLEKGEEYDHNPHRLPLGVMKAIRPVFDELAHGEIFEKLNINLAFFCSGDTLQKVINGGSQNANESFHSVLWNLAPKNQYATGVIIDLCIAIAVLSYNEGHQSLLPVIAELTGKNIYKFVYYEHKQKRKEREKPKLTIQTLDSQYGDRMSLGVDDDDTLDDSYVSGAY</sequence>
<dbReference type="AlphaFoldDB" id="B3G444"/>
<dbReference type="PANTHER" id="PTHR31751:SF42">
    <property type="entry name" value="PROTEIN CBG10204"/>
    <property type="match status" value="1"/>
</dbReference>
<accession>B3G444</accession>
<reference evidence="2" key="1">
    <citation type="journal article" date="2008" name="Science">
        <title>Massive horizontal gene transfer in bdelloid rotifers.</title>
        <authorList>
            <person name="Gladyshev E.A."/>
            <person name="Meselson M.S."/>
            <person name="Arkhipova I.R."/>
        </authorList>
    </citation>
    <scope>NUCLEOTIDE SEQUENCE</scope>
</reference>
<dbReference type="PANTHER" id="PTHR31751">
    <property type="entry name" value="SI:CH211-108C17.2-RELATED-RELATED"/>
    <property type="match status" value="1"/>
</dbReference>
<evidence type="ECO:0000259" key="1">
    <source>
        <dbReference type="Pfam" id="PF20700"/>
    </source>
</evidence>
<proteinExistence type="predicted"/>
<dbReference type="Pfam" id="PF20700">
    <property type="entry name" value="Mutator"/>
    <property type="match status" value="1"/>
</dbReference>
<dbReference type="InterPro" id="IPR049012">
    <property type="entry name" value="Mutator_transp_dom"/>
</dbReference>
<name>B3G444_ADIVA</name>
<protein>
    <recommendedName>
        <fullName evidence="1">Mutator-like transposase domain-containing protein</fullName>
    </recommendedName>
</protein>